<protein>
    <submittedName>
        <fullName evidence="2">Uncharacterized protein</fullName>
    </submittedName>
</protein>
<accession>A0A9N8JV09</accession>
<keyword evidence="3" id="KW-1185">Reference proteome</keyword>
<sequence>MASRSVYVHDTMQDMLDAYNDYGCIGIAHMIPDLDQDYSPHVRVSRLSTPVVVEHTMLLLSQLGPDIIRSLLANTLVEDVVAGTVPLHDWNNIPRLRKAVDEPGIYVNYFTKSDGTGLTVNEYDEWVDIMCAILREQSYKNETPAVMAQRVNNYFNTNTTSSKVVDLVEDVLNSVKLRYDKRGSPIHPTIDLNTFESSQRKIVTSARSQNATEIRFFGEVGWAINVDDRVKTHANLQGSAGMFRLAMCVIGAYFPTYKFRMTSYCLFRVAAWMHAEMGETLGSHLVSSYGKYGGFNFTTAGISVESSSRTDVLFWRAICIQYEDMIKYSDAQVAREVDDLRKRNKQQEVSKQSYFAHALSSTVSSMSHHELVGPRRRQGQCDTRIPRYDTDDNADWFQDELELIRAYKKLEIEGAELDNLVHKLDADRELETITRRTGRKFEALKATVESKEREATKCQAQLNSFATNLNLKPISSTQATPYIERGPTSSALHSTQATPANPSRR</sequence>
<dbReference type="OrthoDB" id="3903939at2759"/>
<name>A0A9N8JV09_9PEZI</name>
<organism evidence="2 3">
    <name type="scientific">Aureobasidium mustum</name>
    <dbReference type="NCBI Taxonomy" id="2773714"/>
    <lineage>
        <taxon>Eukaryota</taxon>
        <taxon>Fungi</taxon>
        <taxon>Dikarya</taxon>
        <taxon>Ascomycota</taxon>
        <taxon>Pezizomycotina</taxon>
        <taxon>Dothideomycetes</taxon>
        <taxon>Dothideomycetidae</taxon>
        <taxon>Dothideales</taxon>
        <taxon>Saccotheciaceae</taxon>
        <taxon>Aureobasidium</taxon>
    </lineage>
</organism>
<feature type="compositionally biased region" description="Polar residues" evidence="1">
    <location>
        <begin position="487"/>
        <end position="505"/>
    </location>
</feature>
<evidence type="ECO:0000313" key="2">
    <source>
        <dbReference type="EMBL" id="CAD0093823.1"/>
    </source>
</evidence>
<dbReference type="AlphaFoldDB" id="A0A9N8JV09"/>
<evidence type="ECO:0000313" key="3">
    <source>
        <dbReference type="Proteomes" id="UP000714618"/>
    </source>
</evidence>
<feature type="region of interest" description="Disordered" evidence="1">
    <location>
        <begin position="480"/>
        <end position="505"/>
    </location>
</feature>
<gene>
    <name evidence="2" type="ORF">AWRI4233_LOCUS4398</name>
</gene>
<proteinExistence type="predicted"/>
<reference evidence="2" key="1">
    <citation type="submission" date="2020-06" db="EMBL/GenBank/DDBJ databases">
        <authorList>
            <person name="Onetto C."/>
        </authorList>
    </citation>
    <scope>NUCLEOTIDE SEQUENCE</scope>
</reference>
<evidence type="ECO:0000256" key="1">
    <source>
        <dbReference type="SAM" id="MobiDB-lite"/>
    </source>
</evidence>
<comment type="caution">
    <text evidence="2">The sequence shown here is derived from an EMBL/GenBank/DDBJ whole genome shotgun (WGS) entry which is preliminary data.</text>
</comment>
<dbReference type="Proteomes" id="UP000714618">
    <property type="component" value="Unassembled WGS sequence"/>
</dbReference>
<dbReference type="EMBL" id="CAIJEO010000005">
    <property type="protein sequence ID" value="CAD0093823.1"/>
    <property type="molecule type" value="Genomic_DNA"/>
</dbReference>
<feature type="region of interest" description="Disordered" evidence="1">
    <location>
        <begin position="366"/>
        <end position="385"/>
    </location>
</feature>